<dbReference type="SUPFAM" id="SSF54928">
    <property type="entry name" value="RNA-binding domain, RBD"/>
    <property type="match status" value="1"/>
</dbReference>
<dbReference type="Pfam" id="PF00641">
    <property type="entry name" value="Zn_ribbon_RanBP"/>
    <property type="match status" value="2"/>
</dbReference>
<dbReference type="Gramene" id="EFJ14752">
    <property type="protein sequence ID" value="EFJ14752"/>
    <property type="gene ID" value="SELMODRAFT_156345"/>
</dbReference>
<dbReference type="STRING" id="88036.D8RM92"/>
<feature type="region of interest" description="Disordered" evidence="12">
    <location>
        <begin position="316"/>
        <end position="370"/>
    </location>
</feature>
<evidence type="ECO:0000259" key="13">
    <source>
        <dbReference type="PROSITE" id="PS50102"/>
    </source>
</evidence>
<keyword evidence="5 9" id="KW-0694">RNA-binding</keyword>
<dbReference type="InterPro" id="IPR035979">
    <property type="entry name" value="RBD_domain_sf"/>
</dbReference>
<dbReference type="eggNOG" id="KOG1995">
    <property type="taxonomic scope" value="Eukaryota"/>
</dbReference>
<comment type="function">
    <text evidence="7">TAFs are components of the transcription factor IID (TFIID) complex that is essential for mediating regulation of RNA polymerase transcription.</text>
</comment>
<reference evidence="16 17" key="1">
    <citation type="journal article" date="2011" name="Science">
        <title>The Selaginella genome identifies genetic changes associated with the evolution of vascular plants.</title>
        <authorList>
            <person name="Banks J.A."/>
            <person name="Nishiyama T."/>
            <person name="Hasebe M."/>
            <person name="Bowman J.L."/>
            <person name="Gribskov M."/>
            <person name="dePamphilis C."/>
            <person name="Albert V.A."/>
            <person name="Aono N."/>
            <person name="Aoyama T."/>
            <person name="Ambrose B.A."/>
            <person name="Ashton N.W."/>
            <person name="Axtell M.J."/>
            <person name="Barker E."/>
            <person name="Barker M.S."/>
            <person name="Bennetzen J.L."/>
            <person name="Bonawitz N.D."/>
            <person name="Chapple C."/>
            <person name="Cheng C."/>
            <person name="Correa L.G."/>
            <person name="Dacre M."/>
            <person name="DeBarry J."/>
            <person name="Dreyer I."/>
            <person name="Elias M."/>
            <person name="Engstrom E.M."/>
            <person name="Estelle M."/>
            <person name="Feng L."/>
            <person name="Finet C."/>
            <person name="Floyd S.K."/>
            <person name="Frommer W.B."/>
            <person name="Fujita T."/>
            <person name="Gramzow L."/>
            <person name="Gutensohn M."/>
            <person name="Harholt J."/>
            <person name="Hattori M."/>
            <person name="Heyl A."/>
            <person name="Hirai T."/>
            <person name="Hiwatashi Y."/>
            <person name="Ishikawa M."/>
            <person name="Iwata M."/>
            <person name="Karol K.G."/>
            <person name="Koehler B."/>
            <person name="Kolukisaoglu U."/>
            <person name="Kubo M."/>
            <person name="Kurata T."/>
            <person name="Lalonde S."/>
            <person name="Li K."/>
            <person name="Li Y."/>
            <person name="Litt A."/>
            <person name="Lyons E."/>
            <person name="Manning G."/>
            <person name="Maruyama T."/>
            <person name="Michael T.P."/>
            <person name="Mikami K."/>
            <person name="Miyazaki S."/>
            <person name="Morinaga S."/>
            <person name="Murata T."/>
            <person name="Mueller-Roeber B."/>
            <person name="Nelson D.R."/>
            <person name="Obara M."/>
            <person name="Oguri Y."/>
            <person name="Olmstead R.G."/>
            <person name="Onodera N."/>
            <person name="Petersen B.L."/>
            <person name="Pils B."/>
            <person name="Prigge M."/>
            <person name="Rensing S.A."/>
            <person name="Riano-Pachon D.M."/>
            <person name="Roberts A.W."/>
            <person name="Sato Y."/>
            <person name="Scheller H.V."/>
            <person name="Schulz B."/>
            <person name="Schulz C."/>
            <person name="Shakirov E.V."/>
            <person name="Shibagaki N."/>
            <person name="Shinohara N."/>
            <person name="Shippen D.E."/>
            <person name="Soerensen I."/>
            <person name="Sotooka R."/>
            <person name="Sugimoto N."/>
            <person name="Sugita M."/>
            <person name="Sumikawa N."/>
            <person name="Tanurdzic M."/>
            <person name="Theissen G."/>
            <person name="Ulvskov P."/>
            <person name="Wakazuki S."/>
            <person name="Weng J.K."/>
            <person name="Willats W.W."/>
            <person name="Wipf D."/>
            <person name="Wolf P.G."/>
            <person name="Yang L."/>
            <person name="Zimmer A.D."/>
            <person name="Zhu Q."/>
            <person name="Mitros T."/>
            <person name="Hellsten U."/>
            <person name="Loque D."/>
            <person name="Otillar R."/>
            <person name="Salamov A."/>
            <person name="Schmutz J."/>
            <person name="Shapiro H."/>
            <person name="Lindquist E."/>
            <person name="Lucas S."/>
            <person name="Rokhsar D."/>
            <person name="Grigoriev I.V."/>
        </authorList>
    </citation>
    <scope>NUCLEOTIDE SEQUENCE [LARGE SCALE GENOMIC DNA]</scope>
</reference>
<dbReference type="Gene3D" id="3.30.70.330">
    <property type="match status" value="1"/>
</dbReference>
<evidence type="ECO:0000313" key="16">
    <source>
        <dbReference type="EMBL" id="EFJ26496.1"/>
    </source>
</evidence>
<dbReference type="InterPro" id="IPR000504">
    <property type="entry name" value="RRM_dom"/>
</dbReference>
<keyword evidence="3 10" id="KW-0863">Zinc-finger</keyword>
<keyword evidence="4" id="KW-0862">Zinc</keyword>
<evidence type="ECO:0000256" key="4">
    <source>
        <dbReference type="ARBA" id="ARBA00022833"/>
    </source>
</evidence>
<dbReference type="PROSITE" id="PS50199">
    <property type="entry name" value="ZF_RANBP2_2"/>
    <property type="match status" value="2"/>
</dbReference>
<dbReference type="InParanoid" id="D8RM92"/>
<feature type="region of interest" description="Disordered" evidence="12">
    <location>
        <begin position="177"/>
        <end position="205"/>
    </location>
</feature>
<dbReference type="AlphaFoldDB" id="D8RM92"/>
<dbReference type="HOGENOM" id="CLU_025609_0_0_1"/>
<dbReference type="CDD" id="cd12534">
    <property type="entry name" value="RRM_SARFH"/>
    <property type="match status" value="1"/>
</dbReference>
<dbReference type="GO" id="GO:0008270">
    <property type="term" value="F:zinc ion binding"/>
    <property type="evidence" value="ECO:0007669"/>
    <property type="project" value="UniProtKB-KW"/>
</dbReference>
<dbReference type="SUPFAM" id="SSF90209">
    <property type="entry name" value="Ran binding protein zinc finger-like"/>
    <property type="match status" value="2"/>
</dbReference>
<evidence type="ECO:0000256" key="1">
    <source>
        <dbReference type="ARBA" id="ARBA00004123"/>
    </source>
</evidence>
<evidence type="ECO:0000256" key="3">
    <source>
        <dbReference type="ARBA" id="ARBA00022771"/>
    </source>
</evidence>
<name>D8RM92_SELML</name>
<accession>D8RM92</accession>
<dbReference type="SMART" id="SM00360">
    <property type="entry name" value="RRM"/>
    <property type="match status" value="1"/>
</dbReference>
<feature type="domain" description="RanBP2-type" evidence="14">
    <location>
        <begin position="148"/>
        <end position="179"/>
    </location>
</feature>
<dbReference type="InterPro" id="IPR001876">
    <property type="entry name" value="Znf_RanBP2"/>
</dbReference>
<comment type="subcellular location">
    <subcellularLocation>
        <location evidence="1">Nucleus</location>
    </subcellularLocation>
</comment>
<dbReference type="PROSITE" id="PS50102">
    <property type="entry name" value="RRM"/>
    <property type="match status" value="1"/>
</dbReference>
<dbReference type="InterPro" id="IPR036443">
    <property type="entry name" value="Znf_RanBP2_sf"/>
</dbReference>
<keyword evidence="17" id="KW-1185">Reference proteome</keyword>
<dbReference type="PANTHER" id="PTHR12999">
    <property type="entry name" value="ZINC FINGER RAN-BINDING DOMAIN-CONTAINING PROTEIN 2 ZRANB2-RELATED"/>
    <property type="match status" value="1"/>
</dbReference>
<keyword evidence="11" id="KW-0175">Coiled coil</keyword>
<evidence type="ECO:0000313" key="17">
    <source>
        <dbReference type="Proteomes" id="UP000001514"/>
    </source>
</evidence>
<dbReference type="SMART" id="SM00547">
    <property type="entry name" value="ZnF_RBZ"/>
    <property type="match status" value="2"/>
</dbReference>
<proteinExistence type="inferred from homology"/>
<dbReference type="PANTHER" id="PTHR12999:SF17">
    <property type="entry name" value="ZINC FINGER RAN-BINDING DOMAIN-CONTAINING PROTEIN 2"/>
    <property type="match status" value="1"/>
</dbReference>
<keyword evidence="6" id="KW-0539">Nucleus</keyword>
<evidence type="ECO:0000256" key="9">
    <source>
        <dbReference type="PROSITE-ProRule" id="PRU00176"/>
    </source>
</evidence>
<feature type="coiled-coil region" evidence="11">
    <location>
        <begin position="252"/>
        <end position="279"/>
    </location>
</feature>
<evidence type="ECO:0000256" key="6">
    <source>
        <dbReference type="ARBA" id="ARBA00023242"/>
    </source>
</evidence>
<dbReference type="KEGG" id="smo:SELMODRAFT_97426"/>
<comment type="similarity">
    <text evidence="8">Belongs to the TAF15 family.</text>
</comment>
<dbReference type="Proteomes" id="UP000001514">
    <property type="component" value="Unassembled WGS sequence"/>
</dbReference>
<evidence type="ECO:0000256" key="7">
    <source>
        <dbReference type="ARBA" id="ARBA00058775"/>
    </source>
</evidence>
<evidence type="ECO:0000256" key="10">
    <source>
        <dbReference type="PROSITE-ProRule" id="PRU00322"/>
    </source>
</evidence>
<dbReference type="FunCoup" id="D8RM92">
    <property type="interactions" value="1069"/>
</dbReference>
<dbReference type="GO" id="GO:0005634">
    <property type="term" value="C:nucleus"/>
    <property type="evidence" value="ECO:0007669"/>
    <property type="project" value="UniProtKB-SubCell"/>
</dbReference>
<feature type="domain" description="RRM" evidence="13">
    <location>
        <begin position="12"/>
        <end position="98"/>
    </location>
</feature>
<dbReference type="EMBL" id="GL377626">
    <property type="protein sequence ID" value="EFJ14752.1"/>
    <property type="molecule type" value="Genomic_DNA"/>
</dbReference>
<evidence type="ECO:0000256" key="5">
    <source>
        <dbReference type="ARBA" id="ARBA00022884"/>
    </source>
</evidence>
<keyword evidence="2" id="KW-0479">Metal-binding</keyword>
<evidence type="ECO:0000256" key="8">
    <source>
        <dbReference type="ARBA" id="ARBA00061442"/>
    </source>
</evidence>
<dbReference type="Gene3D" id="4.10.1060.10">
    <property type="entry name" value="Zinc finger, RanBP2-type"/>
    <property type="match status" value="2"/>
</dbReference>
<dbReference type="KEGG" id="smo:SELMODRAFT_156345"/>
<dbReference type="Gramene" id="EFJ26496">
    <property type="protein sequence ID" value="EFJ26496"/>
    <property type="gene ID" value="SELMODRAFT_97426"/>
</dbReference>
<dbReference type="FunFam" id="4.10.1060.10:FF:000008">
    <property type="entry name" value="TATA-binding protein-associated factor 2N isoform X1"/>
    <property type="match status" value="1"/>
</dbReference>
<evidence type="ECO:0000256" key="11">
    <source>
        <dbReference type="SAM" id="Coils"/>
    </source>
</evidence>
<dbReference type="GO" id="GO:0003723">
    <property type="term" value="F:RNA binding"/>
    <property type="evidence" value="ECO:0007669"/>
    <property type="project" value="UniProtKB-UniRule"/>
</dbReference>
<protein>
    <submittedName>
        <fullName evidence="16">Uncharacterized protein</fullName>
    </submittedName>
</protein>
<feature type="domain" description="RanBP2-type" evidence="14">
    <location>
        <begin position="208"/>
        <end position="237"/>
    </location>
</feature>
<evidence type="ECO:0000313" key="15">
    <source>
        <dbReference type="EMBL" id="EFJ14752.1"/>
    </source>
</evidence>
<organism evidence="17">
    <name type="scientific">Selaginella moellendorffii</name>
    <name type="common">Spikemoss</name>
    <dbReference type="NCBI Taxonomy" id="88036"/>
    <lineage>
        <taxon>Eukaryota</taxon>
        <taxon>Viridiplantae</taxon>
        <taxon>Streptophyta</taxon>
        <taxon>Embryophyta</taxon>
        <taxon>Tracheophyta</taxon>
        <taxon>Lycopodiopsida</taxon>
        <taxon>Selaginellales</taxon>
        <taxon>Selaginellaceae</taxon>
        <taxon>Selaginella</taxon>
    </lineage>
</organism>
<evidence type="ECO:0000259" key="14">
    <source>
        <dbReference type="PROSITE" id="PS50199"/>
    </source>
</evidence>
<dbReference type="OMA" id="WICPDID"/>
<dbReference type="Pfam" id="PF00076">
    <property type="entry name" value="RRM_1"/>
    <property type="match status" value="1"/>
</dbReference>
<evidence type="ECO:0000256" key="2">
    <source>
        <dbReference type="ARBA" id="ARBA00022723"/>
    </source>
</evidence>
<sequence>MIGLRGGPQATSSVYVCNLPAGTDEALLAEHFGQIGVIKKDKRHGRPKIWIYRDKASNEPKGDATVTYEDPHAASAAVEWFDNKEFHGNLIRVSIAESKARDAATEQQLLVGDGLGGAGELASDAAADGGRGRGRGGDAAASAKCWQQEGDWPCPNPSCGNINFAFRGSCNRCGASRPSSGSGGGGGGRGRGRGADSAGRGGRGSIFGPNDWSCPMCGNTNWAKRTKCNICNTTKPGHTEGGVREGRAGGYKEFDEAEIEETKRRRKELEEDDGEMYDEFGNLKKKFRLKSKQGEAPGQSLGTVGWDKEDLGYVEIRRDKRNKEDHNGARSSDEGQRRSYRERYDSDRYKERDYRERNRGKDQVRERRGK</sequence>
<evidence type="ECO:0000256" key="12">
    <source>
        <dbReference type="SAM" id="MobiDB-lite"/>
    </source>
</evidence>
<dbReference type="InterPro" id="IPR012677">
    <property type="entry name" value="Nucleotide-bd_a/b_plait_sf"/>
</dbReference>
<dbReference type="EMBL" id="GL377584">
    <property type="protein sequence ID" value="EFJ26496.1"/>
    <property type="molecule type" value="Genomic_DNA"/>
</dbReference>
<dbReference type="PROSITE" id="PS01358">
    <property type="entry name" value="ZF_RANBP2_1"/>
    <property type="match status" value="2"/>
</dbReference>
<gene>
    <name evidence="15" type="ORF">SELMODRAFT_156345</name>
    <name evidence="16" type="ORF">SELMODRAFT_97426</name>
</gene>
<dbReference type="FunFam" id="3.30.70.330:FF:000574">
    <property type="entry name" value="HIV Tat-specific factor 1"/>
    <property type="match status" value="1"/>
</dbReference>